<reference evidence="1 2" key="1">
    <citation type="journal article" date="2019" name="ISME J.">
        <title>Genome analyses of uncultured TG2/ZB3 bacteria in 'Margulisbacteria' specifically attached to ectosymbiotic spirochetes of protists in the termite gut.</title>
        <authorList>
            <person name="Utami Y.D."/>
            <person name="Kuwahara H."/>
            <person name="Igai K."/>
            <person name="Murakami T."/>
            <person name="Sugaya K."/>
            <person name="Morikawa T."/>
            <person name="Nagura Y."/>
            <person name="Yuki M."/>
            <person name="Deevong P."/>
            <person name="Inoue T."/>
            <person name="Kihara K."/>
            <person name="Lo N."/>
            <person name="Yamada A."/>
            <person name="Ohkuma M."/>
            <person name="Hongoh Y."/>
        </authorList>
    </citation>
    <scope>NUCLEOTIDE SEQUENCE [LARGE SCALE GENOMIC DNA]</scope>
    <source>
        <strain evidence="1">NkOx7-02</strain>
    </source>
</reference>
<protein>
    <submittedName>
        <fullName evidence="1">Uncharacterized protein</fullName>
    </submittedName>
</protein>
<proteinExistence type="predicted"/>
<gene>
    <name evidence="1" type="ORF">NO2_0464</name>
</gene>
<accession>A0A388TFK6</accession>
<dbReference type="PROSITE" id="PS51257">
    <property type="entry name" value="PROKAR_LIPOPROTEIN"/>
    <property type="match status" value="1"/>
</dbReference>
<dbReference type="Proteomes" id="UP000275925">
    <property type="component" value="Unassembled WGS sequence"/>
</dbReference>
<evidence type="ECO:0000313" key="1">
    <source>
        <dbReference type="EMBL" id="GBR75832.1"/>
    </source>
</evidence>
<keyword evidence="2" id="KW-1185">Reference proteome</keyword>
<dbReference type="AlphaFoldDB" id="A0A388TFK6"/>
<organism evidence="1 2">
    <name type="scientific">Candidatus Termititenax persephonae</name>
    <dbReference type="NCBI Taxonomy" id="2218525"/>
    <lineage>
        <taxon>Bacteria</taxon>
        <taxon>Bacillati</taxon>
        <taxon>Candidatus Margulisiibacteriota</taxon>
        <taxon>Candidatus Termititenacia</taxon>
        <taxon>Candidatus Termititenacales</taxon>
        <taxon>Candidatus Termititenacaceae</taxon>
        <taxon>Candidatus Termititenax</taxon>
    </lineage>
</organism>
<name>A0A388TFK6_9BACT</name>
<sequence>MDMLKKVLLLVLSILAVACADTKIYIGSENDQFILGIDSMLADVDGAGGLEIRTYLEKKGLLINGLEYGAKAGKTVYTLTGGGKTREGNFLKYQRRWSSLANDSLPLNTIQLGVGQGDNILQH</sequence>
<evidence type="ECO:0000313" key="2">
    <source>
        <dbReference type="Proteomes" id="UP000275925"/>
    </source>
</evidence>
<comment type="caution">
    <text evidence="1">The sequence shown here is derived from an EMBL/GenBank/DDBJ whole genome shotgun (WGS) entry which is preliminary data.</text>
</comment>
<dbReference type="EMBL" id="BGZO01000008">
    <property type="protein sequence ID" value="GBR75832.1"/>
    <property type="molecule type" value="Genomic_DNA"/>
</dbReference>